<protein>
    <recommendedName>
        <fullName evidence="4">YGGT family protein</fullName>
    </recommendedName>
</protein>
<comment type="caution">
    <text evidence="2">The sequence shown here is derived from an EMBL/GenBank/DDBJ whole genome shotgun (WGS) entry which is preliminary data.</text>
</comment>
<reference evidence="2" key="1">
    <citation type="journal article" date="2014" name="Int. J. Syst. Evol. Microbiol.">
        <title>Complete genome sequence of Corynebacterium casei LMG S-19264T (=DSM 44701T), isolated from a smear-ripened cheese.</title>
        <authorList>
            <consortium name="US DOE Joint Genome Institute (JGI-PGF)"/>
            <person name="Walter F."/>
            <person name="Albersmeier A."/>
            <person name="Kalinowski J."/>
            <person name="Ruckert C."/>
        </authorList>
    </citation>
    <scope>NUCLEOTIDE SEQUENCE</scope>
    <source>
        <strain evidence="2">VKM Ac-1069</strain>
    </source>
</reference>
<proteinExistence type="predicted"/>
<dbReference type="RefSeq" id="WP_081924374.1">
    <property type="nucleotide sequence ID" value="NZ_BAAAUZ010000045.1"/>
</dbReference>
<sequence>MAVGTTVRRGAGLLASLVRIVGMLIVAVLVIHIVLTLLDANPANGFTIFISDLAEYFNLGLGNLFLPAEPKLAVTLNYGTAAIIWGIITAVVTRLIRRIG</sequence>
<dbReference type="Proteomes" id="UP001143463">
    <property type="component" value="Unassembled WGS sequence"/>
</dbReference>
<keyword evidence="1" id="KW-0812">Transmembrane</keyword>
<accession>A0A9W6L279</accession>
<organism evidence="2 3">
    <name type="scientific">Pseudonocardia halophobica</name>
    <dbReference type="NCBI Taxonomy" id="29401"/>
    <lineage>
        <taxon>Bacteria</taxon>
        <taxon>Bacillati</taxon>
        <taxon>Actinomycetota</taxon>
        <taxon>Actinomycetes</taxon>
        <taxon>Pseudonocardiales</taxon>
        <taxon>Pseudonocardiaceae</taxon>
        <taxon>Pseudonocardia</taxon>
    </lineage>
</organism>
<feature type="transmembrane region" description="Helical" evidence="1">
    <location>
        <begin position="12"/>
        <end position="35"/>
    </location>
</feature>
<gene>
    <name evidence="2" type="ORF">GCM10017577_27130</name>
</gene>
<reference evidence="2" key="2">
    <citation type="submission" date="2023-01" db="EMBL/GenBank/DDBJ databases">
        <authorList>
            <person name="Sun Q."/>
            <person name="Evtushenko L."/>
        </authorList>
    </citation>
    <scope>NUCLEOTIDE SEQUENCE</scope>
    <source>
        <strain evidence="2">VKM Ac-1069</strain>
    </source>
</reference>
<feature type="transmembrane region" description="Helical" evidence="1">
    <location>
        <begin position="76"/>
        <end position="96"/>
    </location>
</feature>
<name>A0A9W6L279_9PSEU</name>
<evidence type="ECO:0008006" key="4">
    <source>
        <dbReference type="Google" id="ProtNLM"/>
    </source>
</evidence>
<dbReference type="EMBL" id="BSFQ01000009">
    <property type="protein sequence ID" value="GLL11572.1"/>
    <property type="molecule type" value="Genomic_DNA"/>
</dbReference>
<keyword evidence="1" id="KW-1133">Transmembrane helix</keyword>
<keyword evidence="1" id="KW-0472">Membrane</keyword>
<evidence type="ECO:0000256" key="1">
    <source>
        <dbReference type="SAM" id="Phobius"/>
    </source>
</evidence>
<evidence type="ECO:0000313" key="2">
    <source>
        <dbReference type="EMBL" id="GLL11572.1"/>
    </source>
</evidence>
<keyword evidence="3" id="KW-1185">Reference proteome</keyword>
<dbReference type="AlphaFoldDB" id="A0A9W6L279"/>
<evidence type="ECO:0000313" key="3">
    <source>
        <dbReference type="Proteomes" id="UP001143463"/>
    </source>
</evidence>